<accession>A0ABN2QCP4</accession>
<evidence type="ECO:0000313" key="2">
    <source>
        <dbReference type="Proteomes" id="UP001501116"/>
    </source>
</evidence>
<dbReference type="Proteomes" id="UP001501116">
    <property type="component" value="Unassembled WGS sequence"/>
</dbReference>
<reference evidence="1 2" key="1">
    <citation type="journal article" date="2019" name="Int. J. Syst. Evol. Microbiol.">
        <title>The Global Catalogue of Microorganisms (GCM) 10K type strain sequencing project: providing services to taxonomists for standard genome sequencing and annotation.</title>
        <authorList>
            <consortium name="The Broad Institute Genomics Platform"/>
            <consortium name="The Broad Institute Genome Sequencing Center for Infectious Disease"/>
            <person name="Wu L."/>
            <person name="Ma J."/>
        </authorList>
    </citation>
    <scope>NUCLEOTIDE SEQUENCE [LARGE SCALE GENOMIC DNA]</scope>
    <source>
        <strain evidence="1 2">JCM 14545</strain>
    </source>
</reference>
<organism evidence="1 2">
    <name type="scientific">Amycolatopsis minnesotensis</name>
    <dbReference type="NCBI Taxonomy" id="337894"/>
    <lineage>
        <taxon>Bacteria</taxon>
        <taxon>Bacillati</taxon>
        <taxon>Actinomycetota</taxon>
        <taxon>Actinomycetes</taxon>
        <taxon>Pseudonocardiales</taxon>
        <taxon>Pseudonocardiaceae</taxon>
        <taxon>Amycolatopsis</taxon>
    </lineage>
</organism>
<keyword evidence="2" id="KW-1185">Reference proteome</keyword>
<evidence type="ECO:0000313" key="1">
    <source>
        <dbReference type="EMBL" id="GAA1949741.1"/>
    </source>
</evidence>
<proteinExistence type="predicted"/>
<dbReference type="EMBL" id="BAAANN010000005">
    <property type="protein sequence ID" value="GAA1949741.1"/>
    <property type="molecule type" value="Genomic_DNA"/>
</dbReference>
<name>A0ABN2QCP4_9PSEU</name>
<protein>
    <submittedName>
        <fullName evidence="1">Uncharacterized protein</fullName>
    </submittedName>
</protein>
<dbReference type="RefSeq" id="WP_344415528.1">
    <property type="nucleotide sequence ID" value="NZ_BAAANN010000005.1"/>
</dbReference>
<gene>
    <name evidence="1" type="ORF">GCM10009754_17990</name>
</gene>
<sequence length="90" mass="9877">MPGRELRVVRRFPERHGFSTSVVNSEECRTFDVLGNSTSVESIEVRGIHNGLSESFNVNKLPAQVRPSLGGAVITQGSDTGDHWAMVPRI</sequence>
<comment type="caution">
    <text evidence="1">The sequence shown here is derived from an EMBL/GenBank/DDBJ whole genome shotgun (WGS) entry which is preliminary data.</text>
</comment>